<dbReference type="HOGENOM" id="CLU_012393_2_1_1"/>
<dbReference type="Pfam" id="PF16900">
    <property type="entry name" value="REPA_OB_2"/>
    <property type="match status" value="1"/>
</dbReference>
<evidence type="ECO:0000256" key="4">
    <source>
        <dbReference type="ARBA" id="ARBA00022723"/>
    </source>
</evidence>
<dbReference type="GeneID" id="27719827"/>
<dbReference type="InterPro" id="IPR047192">
    <property type="entry name" value="Euk_RPA1_DBD_C"/>
</dbReference>
<keyword evidence="3 9" id="KW-0235">DNA replication</keyword>
<dbReference type="FunFam" id="2.40.50.140:FF:000090">
    <property type="entry name" value="Replication protein A subunit"/>
    <property type="match status" value="1"/>
</dbReference>
<dbReference type="PANTHER" id="PTHR47165">
    <property type="entry name" value="OS03G0429900 PROTEIN"/>
    <property type="match status" value="1"/>
</dbReference>
<evidence type="ECO:0000259" key="10">
    <source>
        <dbReference type="Pfam" id="PF01336"/>
    </source>
</evidence>
<dbReference type="NCBIfam" id="TIGR00617">
    <property type="entry name" value="rpa1"/>
    <property type="match status" value="1"/>
</dbReference>
<dbReference type="InterPro" id="IPR012340">
    <property type="entry name" value="NA-bd_OB-fold"/>
</dbReference>
<dbReference type="InterPro" id="IPR013955">
    <property type="entry name" value="Rep_factor-A_C"/>
</dbReference>
<evidence type="ECO:0000313" key="14">
    <source>
        <dbReference type="EMBL" id="KEZ38616.1"/>
    </source>
</evidence>
<dbReference type="GO" id="GO:0006281">
    <property type="term" value="P:DNA repair"/>
    <property type="evidence" value="ECO:0007669"/>
    <property type="project" value="EnsemblFungi"/>
</dbReference>
<dbReference type="GO" id="GO:0035861">
    <property type="term" value="C:site of double-strand break"/>
    <property type="evidence" value="ECO:0007669"/>
    <property type="project" value="EnsemblFungi"/>
</dbReference>
<evidence type="ECO:0000256" key="8">
    <source>
        <dbReference type="ARBA" id="ARBA00023242"/>
    </source>
</evidence>
<evidence type="ECO:0000256" key="7">
    <source>
        <dbReference type="ARBA" id="ARBA00023125"/>
    </source>
</evidence>
<dbReference type="InterPro" id="IPR004365">
    <property type="entry name" value="NA-bd_OB_tRNA"/>
</dbReference>
<dbReference type="Pfam" id="PF04057">
    <property type="entry name" value="Rep-A_N"/>
    <property type="match status" value="1"/>
</dbReference>
<dbReference type="Gene3D" id="2.40.50.140">
    <property type="entry name" value="Nucleic acid-binding proteins"/>
    <property type="match status" value="4"/>
</dbReference>
<keyword evidence="4 9" id="KW-0479">Metal-binding</keyword>
<dbReference type="CDD" id="cd04474">
    <property type="entry name" value="RPA1_DBD_A"/>
    <property type="match status" value="1"/>
</dbReference>
<evidence type="ECO:0000256" key="3">
    <source>
        <dbReference type="ARBA" id="ARBA00022705"/>
    </source>
</evidence>
<evidence type="ECO:0000259" key="12">
    <source>
        <dbReference type="Pfam" id="PF08646"/>
    </source>
</evidence>
<comment type="subunit">
    <text evidence="9">Component of the heterotrimeric canonical replication protein A complex (RPA).</text>
</comment>
<organism evidence="14 15">
    <name type="scientific">Pseudallescheria apiosperma</name>
    <name type="common">Scedosporium apiospermum</name>
    <dbReference type="NCBI Taxonomy" id="563466"/>
    <lineage>
        <taxon>Eukaryota</taxon>
        <taxon>Fungi</taxon>
        <taxon>Dikarya</taxon>
        <taxon>Ascomycota</taxon>
        <taxon>Pezizomycotina</taxon>
        <taxon>Sordariomycetes</taxon>
        <taxon>Hypocreomycetidae</taxon>
        <taxon>Microascales</taxon>
        <taxon>Microascaceae</taxon>
        <taxon>Scedosporium</taxon>
    </lineage>
</organism>
<dbReference type="GO" id="GO:0007004">
    <property type="term" value="P:telomere maintenance via telomerase"/>
    <property type="evidence" value="ECO:0007669"/>
    <property type="project" value="EnsemblFungi"/>
</dbReference>
<dbReference type="VEuPathDB" id="FungiDB:SAPIO_CDS10613"/>
<accession>A0A084FU54</accession>
<dbReference type="PANTHER" id="PTHR47165:SF4">
    <property type="entry name" value="OS03G0429900 PROTEIN"/>
    <property type="match status" value="1"/>
</dbReference>
<dbReference type="Pfam" id="PF01336">
    <property type="entry name" value="tRNA_anti-codon"/>
    <property type="match status" value="1"/>
</dbReference>
<feature type="domain" description="OB" evidence="10">
    <location>
        <begin position="176"/>
        <end position="258"/>
    </location>
</feature>
<evidence type="ECO:0000256" key="5">
    <source>
        <dbReference type="ARBA" id="ARBA00022771"/>
    </source>
</evidence>
<dbReference type="RefSeq" id="XP_016638415.1">
    <property type="nucleotide sequence ID" value="XM_016784176.1"/>
</dbReference>
<dbReference type="GO" id="GO:0005662">
    <property type="term" value="C:DNA replication factor A complex"/>
    <property type="evidence" value="ECO:0007669"/>
    <property type="project" value="EnsemblFungi"/>
</dbReference>
<evidence type="ECO:0000256" key="9">
    <source>
        <dbReference type="RuleBase" id="RU364130"/>
    </source>
</evidence>
<feature type="domain" description="Replication protein A OB" evidence="13">
    <location>
        <begin position="285"/>
        <end position="382"/>
    </location>
</feature>
<dbReference type="Proteomes" id="UP000028545">
    <property type="component" value="Unassembled WGS sequence"/>
</dbReference>
<comment type="subcellular location">
    <subcellularLocation>
        <location evidence="1 9">Nucleus</location>
    </subcellularLocation>
</comment>
<evidence type="ECO:0000256" key="1">
    <source>
        <dbReference type="ARBA" id="ARBA00004123"/>
    </source>
</evidence>
<dbReference type="GO" id="GO:0003697">
    <property type="term" value="F:single-stranded DNA binding"/>
    <property type="evidence" value="ECO:0007669"/>
    <property type="project" value="EnsemblFungi"/>
</dbReference>
<evidence type="ECO:0000259" key="11">
    <source>
        <dbReference type="Pfam" id="PF04057"/>
    </source>
</evidence>
<comment type="function">
    <text evidence="9">As part of the replication protein A (RPA/RP-A), a single-stranded DNA-binding heterotrimeric complex, may play an essential role in DNA replication, recombination and repair. Binds and stabilizes single-stranded DNA intermediates, preventing complementary DNA reannealing and recruiting different proteins involved in DNA metabolism.</text>
</comment>
<name>A0A084FU54_PSEDA</name>
<dbReference type="InterPro" id="IPR007199">
    <property type="entry name" value="Rep_factor-A_N"/>
</dbReference>
<dbReference type="OMA" id="DQCDAFY"/>
<dbReference type="FunFam" id="2.40.50.140:FF:000041">
    <property type="entry name" value="Replication protein A subunit"/>
    <property type="match status" value="1"/>
</dbReference>
<dbReference type="CDD" id="cd04475">
    <property type="entry name" value="RPA1_DBD_B"/>
    <property type="match status" value="1"/>
</dbReference>
<protein>
    <recommendedName>
        <fullName evidence="9">Replication protein A subunit</fullName>
    </recommendedName>
</protein>
<dbReference type="SUPFAM" id="SSF50249">
    <property type="entry name" value="Nucleic acid-binding proteins"/>
    <property type="match status" value="4"/>
</dbReference>
<dbReference type="InterPro" id="IPR031657">
    <property type="entry name" value="REPA_OB_2"/>
</dbReference>
<evidence type="ECO:0000259" key="13">
    <source>
        <dbReference type="Pfam" id="PF16900"/>
    </source>
</evidence>
<dbReference type="GO" id="GO:0140445">
    <property type="term" value="C:chromosome, telomeric repeat region"/>
    <property type="evidence" value="ECO:0007669"/>
    <property type="project" value="EnsemblFungi"/>
</dbReference>
<dbReference type="AlphaFoldDB" id="A0A084FU54"/>
<dbReference type="KEGG" id="sapo:SAPIO_CDS10613"/>
<feature type="domain" description="Replication factor-A protein 1 N-terminal" evidence="11">
    <location>
        <begin position="25"/>
        <end position="108"/>
    </location>
</feature>
<dbReference type="CDD" id="cd04477">
    <property type="entry name" value="RPA1N"/>
    <property type="match status" value="1"/>
</dbReference>
<dbReference type="GO" id="GO:0033260">
    <property type="term" value="P:nuclear DNA replication"/>
    <property type="evidence" value="ECO:0007669"/>
    <property type="project" value="EnsemblFungi"/>
</dbReference>
<evidence type="ECO:0000313" key="15">
    <source>
        <dbReference type="Proteomes" id="UP000028545"/>
    </source>
</evidence>
<keyword evidence="7 9" id="KW-0238">DNA-binding</keyword>
<dbReference type="GO" id="GO:0000785">
    <property type="term" value="C:chromatin"/>
    <property type="evidence" value="ECO:0007669"/>
    <property type="project" value="EnsemblFungi"/>
</dbReference>
<dbReference type="FunFam" id="2.40.50.140:FF:000117">
    <property type="entry name" value="Replication protein A subunit"/>
    <property type="match status" value="1"/>
</dbReference>
<keyword evidence="8 9" id="KW-0539">Nucleus</keyword>
<dbReference type="Pfam" id="PF08646">
    <property type="entry name" value="Rep_fac-A_C"/>
    <property type="match status" value="1"/>
</dbReference>
<keyword evidence="5 9" id="KW-0863">Zinc-finger</keyword>
<dbReference type="CDD" id="cd04476">
    <property type="entry name" value="RPA1_DBD_C"/>
    <property type="match status" value="1"/>
</dbReference>
<dbReference type="EMBL" id="JOWA01000176">
    <property type="protein sequence ID" value="KEZ38616.1"/>
    <property type="molecule type" value="Genomic_DNA"/>
</dbReference>
<keyword evidence="6 9" id="KW-0862">Zinc</keyword>
<proteinExistence type="inferred from homology"/>
<comment type="caution">
    <text evidence="14">The sequence shown here is derived from an EMBL/GenBank/DDBJ whole genome shotgun (WGS) entry which is preliminary data.</text>
</comment>
<keyword evidence="15" id="KW-1185">Reference proteome</keyword>
<comment type="similarity">
    <text evidence="2 9">Belongs to the replication factor A protein 1 family.</text>
</comment>
<gene>
    <name evidence="14" type="ORF">SAPIO_CDS10613</name>
</gene>
<reference evidence="14 15" key="1">
    <citation type="journal article" date="2014" name="Genome Announc.">
        <title>Draft genome sequence of the pathogenic fungus Scedosporium apiospermum.</title>
        <authorList>
            <person name="Vandeputte P."/>
            <person name="Ghamrawi S."/>
            <person name="Rechenmann M."/>
            <person name="Iltis A."/>
            <person name="Giraud S."/>
            <person name="Fleury M."/>
            <person name="Thornton C."/>
            <person name="Delhaes L."/>
            <person name="Meyer W."/>
            <person name="Papon N."/>
            <person name="Bouchara J.P."/>
        </authorList>
    </citation>
    <scope>NUCLEOTIDE SEQUENCE [LARGE SCALE GENOMIC DNA]</scope>
    <source>
        <strain evidence="14 15">IHEM 14462</strain>
    </source>
</reference>
<dbReference type="OrthoDB" id="1751331at2759"/>
<dbReference type="InterPro" id="IPR004591">
    <property type="entry name" value="Rfa1"/>
</dbReference>
<dbReference type="GO" id="GO:0008270">
    <property type="term" value="F:zinc ion binding"/>
    <property type="evidence" value="ECO:0007669"/>
    <property type="project" value="UniProtKB-KW"/>
</dbReference>
<sequence length="599" mass="67089">MDASSALSRGWLHATFFEDATAAERFPSPVVQILVVKTIPTEGGGPDRHRLVLSDGELFCQAMVATQSHYLIANQQLEQHKIVRIKQYQKNVIKQKRIMVILDLEVLQAFGTPPKIGTPQQLPSVGQEGQIQTITGQSFYGAKTEEKKPPAPRRVEAKPNANIYPIEALSPYSSKWTIRARVSAKSEIKTWHKNNSEGKLFSVNLLDESSEIKATAFNEQVDHLYPLLQVGQVYYISTPCRVQLAKKQFSILPNDYELTFERDTVVEKAEDQSSAPQVRFAFCNLGDLKDVEKDTTVDVIGVLKDVDDVTSLVSKATGKPYEKRELSLVDDSGYATRLTIWGKQAKSFDVKPESVIAFKGVKVSDFNGRSLSLLSSGTMSVDPDIPDAHRLKGWYDSQGRTGSFATHNNMASVGRATGRKEEIKLIKQIKDESLGVGGDAYFLLKATVIYIRQKNFCYAACANPNGQCNKKVEELPDETWRCEKCDMNFPRPNYRFILGVNVCDHSGQIWLTCFDEVARMITGTTADHIMEVINDGGETAANPIFEEANCRIYNFKCRAKMETFNEQETIRYQIMNATPVDFKAEGNKLAELIKQYSIS</sequence>
<dbReference type="FunFam" id="2.40.50.140:FF:000064">
    <property type="entry name" value="Replication protein A subunit"/>
    <property type="match status" value="1"/>
</dbReference>
<evidence type="ECO:0000256" key="2">
    <source>
        <dbReference type="ARBA" id="ARBA00005690"/>
    </source>
</evidence>
<evidence type="ECO:0000256" key="6">
    <source>
        <dbReference type="ARBA" id="ARBA00022833"/>
    </source>
</evidence>
<feature type="domain" description="Replication factor A C-terminal" evidence="12">
    <location>
        <begin position="441"/>
        <end position="589"/>
    </location>
</feature>
<dbReference type="GO" id="GO:0006310">
    <property type="term" value="P:DNA recombination"/>
    <property type="evidence" value="ECO:0007669"/>
    <property type="project" value="InterPro"/>
</dbReference>